<dbReference type="CDD" id="cd04413">
    <property type="entry name" value="NDPk_I"/>
    <property type="match status" value="1"/>
</dbReference>
<dbReference type="Proteomes" id="UP000178835">
    <property type="component" value="Unassembled WGS sequence"/>
</dbReference>
<comment type="similarity">
    <text evidence="2 6">Belongs to the NDK family.</text>
</comment>
<dbReference type="InterPro" id="IPR036850">
    <property type="entry name" value="NDK-like_dom_sf"/>
</dbReference>
<dbReference type="Pfam" id="PF00334">
    <property type="entry name" value="NDK"/>
    <property type="match status" value="2"/>
</dbReference>
<evidence type="ECO:0000313" key="8">
    <source>
        <dbReference type="EMBL" id="OGZ60560.1"/>
    </source>
</evidence>
<evidence type="ECO:0000256" key="3">
    <source>
        <dbReference type="ARBA" id="ARBA00012966"/>
    </source>
</evidence>
<protein>
    <recommendedName>
        <fullName evidence="3">nucleoside-diphosphate kinase</fullName>
        <ecNumber evidence="3">2.7.4.6</ecNumber>
    </recommendedName>
</protein>
<dbReference type="Gene3D" id="3.30.70.141">
    <property type="entry name" value="Nucleoside diphosphate kinase-like domain"/>
    <property type="match status" value="1"/>
</dbReference>
<dbReference type="InterPro" id="IPR034907">
    <property type="entry name" value="NDK-like_dom"/>
</dbReference>
<evidence type="ECO:0000259" key="7">
    <source>
        <dbReference type="SMART" id="SM00562"/>
    </source>
</evidence>
<evidence type="ECO:0000256" key="4">
    <source>
        <dbReference type="ARBA" id="ARBA00022679"/>
    </source>
</evidence>
<keyword evidence="5" id="KW-0418">Kinase</keyword>
<dbReference type="EC" id="2.7.4.6" evidence="3"/>
<organism evidence="8 9">
    <name type="scientific">Candidatus Spechtbacteria bacterium RIFCSPLOWO2_01_FULL_43_12</name>
    <dbReference type="NCBI Taxonomy" id="1802162"/>
    <lineage>
        <taxon>Bacteria</taxon>
        <taxon>Candidatus Spechtiibacteriota</taxon>
    </lineage>
</organism>
<evidence type="ECO:0000256" key="1">
    <source>
        <dbReference type="ARBA" id="ARBA00001946"/>
    </source>
</evidence>
<keyword evidence="4" id="KW-0808">Transferase</keyword>
<dbReference type="PANTHER" id="PTHR11349">
    <property type="entry name" value="NUCLEOSIDE DIPHOSPHATE KINASE"/>
    <property type="match status" value="1"/>
</dbReference>
<gene>
    <name evidence="8" type="ORF">A2919_01620</name>
</gene>
<evidence type="ECO:0000256" key="6">
    <source>
        <dbReference type="PROSITE-ProRule" id="PRU00706"/>
    </source>
</evidence>
<reference evidence="8 9" key="1">
    <citation type="journal article" date="2016" name="Nat. Commun.">
        <title>Thousands of microbial genomes shed light on interconnected biogeochemical processes in an aquifer system.</title>
        <authorList>
            <person name="Anantharaman K."/>
            <person name="Brown C.T."/>
            <person name="Hug L.A."/>
            <person name="Sharon I."/>
            <person name="Castelle C.J."/>
            <person name="Probst A.J."/>
            <person name="Thomas B.C."/>
            <person name="Singh A."/>
            <person name="Wilkins M.J."/>
            <person name="Karaoz U."/>
            <person name="Brodie E.L."/>
            <person name="Williams K.H."/>
            <person name="Hubbard S.S."/>
            <person name="Banfield J.F."/>
        </authorList>
    </citation>
    <scope>NUCLEOTIDE SEQUENCE [LARGE SCALE GENOMIC DNA]</scope>
</reference>
<evidence type="ECO:0000256" key="5">
    <source>
        <dbReference type="ARBA" id="ARBA00022777"/>
    </source>
</evidence>
<feature type="domain" description="Nucleoside diphosphate kinase-like" evidence="7">
    <location>
        <begin position="9"/>
        <end position="185"/>
    </location>
</feature>
<name>A0A1G2HE44_9BACT</name>
<comment type="cofactor">
    <cofactor evidence="1">
        <name>Mg(2+)</name>
        <dbReference type="ChEBI" id="CHEBI:18420"/>
    </cofactor>
</comment>
<sequence>MEQQKHFKEERTFVIVKPDGVQRSLIGEVMGRYERIGLKLVGLKFVLASRDTIEKHYTVNPEWKKNVGQKSIESYNKKGIEPPTKDAVEAGEKVLEKLANFMSSGPVVAMVWQGAHAVEVVRKLVGSTEPLTSDVGTIRGDFVMDSYQMADADGRAVRNIVHASGSKEEAEKEIGLWFSEDELIKYNLVQEKILYDVDLDGIIE</sequence>
<comment type="caution">
    <text evidence="8">The sequence shown here is derived from an EMBL/GenBank/DDBJ whole genome shotgun (WGS) entry which is preliminary data.</text>
</comment>
<proteinExistence type="inferred from homology"/>
<dbReference type="EMBL" id="MHOH01000017">
    <property type="protein sequence ID" value="OGZ60560.1"/>
    <property type="molecule type" value="Genomic_DNA"/>
</dbReference>
<dbReference type="SUPFAM" id="SSF54919">
    <property type="entry name" value="Nucleoside diphosphate kinase, NDK"/>
    <property type="match status" value="1"/>
</dbReference>
<evidence type="ECO:0000313" key="9">
    <source>
        <dbReference type="Proteomes" id="UP000178835"/>
    </source>
</evidence>
<evidence type="ECO:0000256" key="2">
    <source>
        <dbReference type="ARBA" id="ARBA00008142"/>
    </source>
</evidence>
<comment type="caution">
    <text evidence="6">Lacks conserved residue(s) required for the propagation of feature annotation.</text>
</comment>
<dbReference type="SMART" id="SM00562">
    <property type="entry name" value="NDK"/>
    <property type="match status" value="1"/>
</dbReference>
<dbReference type="PROSITE" id="PS51374">
    <property type="entry name" value="NDPK_LIKE"/>
    <property type="match status" value="1"/>
</dbReference>
<dbReference type="AlphaFoldDB" id="A0A1G2HE44"/>
<accession>A0A1G2HE44</accession>
<dbReference type="GO" id="GO:0004550">
    <property type="term" value="F:nucleoside diphosphate kinase activity"/>
    <property type="evidence" value="ECO:0007669"/>
    <property type="project" value="UniProtKB-EC"/>
</dbReference>